<evidence type="ECO:0000313" key="2">
    <source>
        <dbReference type="Proteomes" id="UP000255505"/>
    </source>
</evidence>
<organism evidence="1 2">
    <name type="scientific">Cupriavidus taiwanensis</name>
    <dbReference type="NCBI Taxonomy" id="164546"/>
    <lineage>
        <taxon>Bacteria</taxon>
        <taxon>Pseudomonadati</taxon>
        <taxon>Pseudomonadota</taxon>
        <taxon>Betaproteobacteria</taxon>
        <taxon>Burkholderiales</taxon>
        <taxon>Burkholderiaceae</taxon>
        <taxon>Cupriavidus</taxon>
    </lineage>
</organism>
<dbReference type="Proteomes" id="UP000255505">
    <property type="component" value="Plasmid III"/>
</dbReference>
<gene>
    <name evidence="1" type="ORF">CT19425_P70014</name>
</gene>
<keyword evidence="1" id="KW-0614">Plasmid</keyword>
<sequence length="37" mass="4148">MYAGGSSGALFKDLVRYVIREPCGWKGVREGKDHINH</sequence>
<reference evidence="1 2" key="1">
    <citation type="submission" date="2018-01" db="EMBL/GenBank/DDBJ databases">
        <authorList>
            <person name="Gaut B.S."/>
            <person name="Morton B.R."/>
            <person name="Clegg M.T."/>
            <person name="Duvall M.R."/>
        </authorList>
    </citation>
    <scope>NUCLEOTIDE SEQUENCE [LARGE SCALE GENOMIC DNA]</scope>
    <source>
        <strain evidence="1">Cupriavidus taiwanensis LMG 19425</strain>
        <plasmid evidence="2">Plasmid iii</plasmid>
    </source>
</reference>
<accession>A0A375ISV4</accession>
<dbReference type="AlphaFoldDB" id="A0A375ISV4"/>
<protein>
    <submittedName>
        <fullName evidence="1">Uncharacterized protein</fullName>
    </submittedName>
</protein>
<evidence type="ECO:0000313" key="1">
    <source>
        <dbReference type="EMBL" id="SPK77674.1"/>
    </source>
</evidence>
<dbReference type="EMBL" id="LT991978">
    <property type="protein sequence ID" value="SPK77674.1"/>
    <property type="molecule type" value="Genomic_DNA"/>
</dbReference>
<name>A0A375ISV4_9BURK</name>
<geneLocation type="plasmid" evidence="1">
    <name>III</name>
</geneLocation>
<proteinExistence type="predicted"/>